<dbReference type="RefSeq" id="WP_051726305.1">
    <property type="nucleotide sequence ID" value="NZ_JBHEZZ010000020.1"/>
</dbReference>
<sequence length="201" mass="21671">MTTPDAAVLPEPPFTLAGDGLFLREWTQQDIPVMVQLFDEPEVARWTPLSSPFDTEAAERYLGRARAAREAGTRIQFAVTEVADPDGAGTEVGGAPRGEALAMLRGEEGRDVELGYAIGAEHRGRGLAVRSVRLLTGFAYAVLGARRVLLRIEPENDASSNVARRAGFTVADRPLEVVEDPDGTRIALQIWEHGGPTGPQL</sequence>
<evidence type="ECO:0000313" key="2">
    <source>
        <dbReference type="EMBL" id="MFC1405387.1"/>
    </source>
</evidence>
<accession>A0ABV6UVB8</accession>
<proteinExistence type="predicted"/>
<dbReference type="PANTHER" id="PTHR43792:SF16">
    <property type="entry name" value="N-ACETYLTRANSFERASE DOMAIN-CONTAINING PROTEIN"/>
    <property type="match status" value="1"/>
</dbReference>
<feature type="domain" description="N-acetyltransferase" evidence="1">
    <location>
        <begin position="21"/>
        <end position="191"/>
    </location>
</feature>
<evidence type="ECO:0000313" key="3">
    <source>
        <dbReference type="Proteomes" id="UP001592528"/>
    </source>
</evidence>
<name>A0ABV6UVB8_9ACTN</name>
<dbReference type="PANTHER" id="PTHR43792">
    <property type="entry name" value="GNAT FAMILY, PUTATIVE (AFU_ORTHOLOGUE AFUA_3G00765)-RELATED-RELATED"/>
    <property type="match status" value="1"/>
</dbReference>
<dbReference type="Gene3D" id="3.40.630.30">
    <property type="match status" value="1"/>
</dbReference>
<dbReference type="EC" id="2.3.-.-" evidence="2"/>
<dbReference type="InterPro" id="IPR016181">
    <property type="entry name" value="Acyl_CoA_acyltransferase"/>
</dbReference>
<keyword evidence="2" id="KW-0012">Acyltransferase</keyword>
<dbReference type="PROSITE" id="PS51186">
    <property type="entry name" value="GNAT"/>
    <property type="match status" value="1"/>
</dbReference>
<keyword evidence="3" id="KW-1185">Reference proteome</keyword>
<comment type="caution">
    <text evidence="2">The sequence shown here is derived from an EMBL/GenBank/DDBJ whole genome shotgun (WGS) entry which is preliminary data.</text>
</comment>
<dbReference type="SUPFAM" id="SSF55729">
    <property type="entry name" value="Acyl-CoA N-acyltransferases (Nat)"/>
    <property type="match status" value="1"/>
</dbReference>
<dbReference type="Proteomes" id="UP001592528">
    <property type="component" value="Unassembled WGS sequence"/>
</dbReference>
<dbReference type="GO" id="GO:0016746">
    <property type="term" value="F:acyltransferase activity"/>
    <property type="evidence" value="ECO:0007669"/>
    <property type="project" value="UniProtKB-KW"/>
</dbReference>
<dbReference type="EMBL" id="JBHEZZ010000020">
    <property type="protein sequence ID" value="MFC1405387.1"/>
    <property type="molecule type" value="Genomic_DNA"/>
</dbReference>
<keyword evidence="2" id="KW-0808">Transferase</keyword>
<dbReference type="InterPro" id="IPR000182">
    <property type="entry name" value="GNAT_dom"/>
</dbReference>
<dbReference type="InterPro" id="IPR051531">
    <property type="entry name" value="N-acetyltransferase"/>
</dbReference>
<reference evidence="2 3" key="1">
    <citation type="submission" date="2024-09" db="EMBL/GenBank/DDBJ databases">
        <authorList>
            <person name="Lee S.D."/>
        </authorList>
    </citation>
    <scope>NUCLEOTIDE SEQUENCE [LARGE SCALE GENOMIC DNA]</scope>
    <source>
        <strain evidence="2 3">N1-5</strain>
    </source>
</reference>
<evidence type="ECO:0000259" key="1">
    <source>
        <dbReference type="PROSITE" id="PS51186"/>
    </source>
</evidence>
<gene>
    <name evidence="2" type="ORF">ACEZDJ_29295</name>
</gene>
<dbReference type="Pfam" id="PF13302">
    <property type="entry name" value="Acetyltransf_3"/>
    <property type="match status" value="1"/>
</dbReference>
<organism evidence="2 3">
    <name type="scientific">Streptacidiphilus cavernicola</name>
    <dbReference type="NCBI Taxonomy" id="3342716"/>
    <lineage>
        <taxon>Bacteria</taxon>
        <taxon>Bacillati</taxon>
        <taxon>Actinomycetota</taxon>
        <taxon>Actinomycetes</taxon>
        <taxon>Kitasatosporales</taxon>
        <taxon>Streptomycetaceae</taxon>
        <taxon>Streptacidiphilus</taxon>
    </lineage>
</organism>
<protein>
    <submittedName>
        <fullName evidence="2">GNAT family N-acetyltransferase</fullName>
        <ecNumber evidence="2">2.3.-.-</ecNumber>
    </submittedName>
</protein>